<dbReference type="PROSITE" id="PS51192">
    <property type="entry name" value="HELICASE_ATP_BIND_1"/>
    <property type="match status" value="1"/>
</dbReference>
<gene>
    <name evidence="8" type="ORF">KSB_45280</name>
</gene>
<dbReference type="NCBIfam" id="NF038317">
    <property type="entry name" value="DISARM_DrmD"/>
    <property type="match status" value="1"/>
</dbReference>
<feature type="domain" description="Helicase ATP-binding" evidence="6">
    <location>
        <begin position="126"/>
        <end position="313"/>
    </location>
</feature>
<feature type="coiled-coil region" evidence="5">
    <location>
        <begin position="1012"/>
        <end position="1039"/>
    </location>
</feature>
<proteinExistence type="predicted"/>
<dbReference type="InterPro" id="IPR000330">
    <property type="entry name" value="SNF2_N"/>
</dbReference>
<dbReference type="InterPro" id="IPR049730">
    <property type="entry name" value="SNF2/RAD54-like_C"/>
</dbReference>
<keyword evidence="2" id="KW-0378">Hydrolase</keyword>
<keyword evidence="3 8" id="KW-0347">Helicase</keyword>
<dbReference type="Gene3D" id="3.40.50.300">
    <property type="entry name" value="P-loop containing nucleotide triphosphate hydrolases"/>
    <property type="match status" value="1"/>
</dbReference>
<dbReference type="Proteomes" id="UP000654345">
    <property type="component" value="Unassembled WGS sequence"/>
</dbReference>
<accession>A0ABQ3UTD1</accession>
<dbReference type="InterPro" id="IPR027417">
    <property type="entry name" value="P-loop_NTPase"/>
</dbReference>
<dbReference type="InterPro" id="IPR001650">
    <property type="entry name" value="Helicase_C-like"/>
</dbReference>
<keyword evidence="9" id="KW-1185">Reference proteome</keyword>
<evidence type="ECO:0000256" key="1">
    <source>
        <dbReference type="ARBA" id="ARBA00022741"/>
    </source>
</evidence>
<feature type="coiled-coil region" evidence="5">
    <location>
        <begin position="714"/>
        <end position="741"/>
    </location>
</feature>
<organism evidence="8 9">
    <name type="scientific">Ktedonobacter robiniae</name>
    <dbReference type="NCBI Taxonomy" id="2778365"/>
    <lineage>
        <taxon>Bacteria</taxon>
        <taxon>Bacillati</taxon>
        <taxon>Chloroflexota</taxon>
        <taxon>Ktedonobacteria</taxon>
        <taxon>Ktedonobacterales</taxon>
        <taxon>Ktedonobacteraceae</taxon>
        <taxon>Ktedonobacter</taxon>
    </lineage>
</organism>
<dbReference type="PROSITE" id="PS51194">
    <property type="entry name" value="HELICASE_CTER"/>
    <property type="match status" value="1"/>
</dbReference>
<dbReference type="Gene3D" id="3.40.50.10810">
    <property type="entry name" value="Tandem AAA-ATPase domain"/>
    <property type="match status" value="1"/>
</dbReference>
<keyword evidence="1" id="KW-0547">Nucleotide-binding</keyword>
<dbReference type="PANTHER" id="PTHR45766">
    <property type="entry name" value="DNA ANNEALING HELICASE AND ENDONUCLEASE ZRANB3 FAMILY MEMBER"/>
    <property type="match status" value="1"/>
</dbReference>
<sequence length="1066" mass="122252">MVRSISLPEPGQLVHVRQRRYVVVDIPTSVHNSQTLHSQHLITLSSVEDDGLGEDLQVIWEIEPGASLIEKTPLPQPVGFDTPQRLDTFLNAVRWGAASSADVKAIQAPFLSGIDLEDYQLDPVARAIQMPRANLLIADDVGLGKTIEAGLVAQELIIRQRARRILIVCPAALQVQWRDQMRDKFGLEFRIVDSELMKSLRRERGLHVNPWKHFPRLITSIDFLKRDRPQRLFREALPSSGESIYPRRFDLLILDEAHNVAPSGQGKYAISSMRTEAIRLLAPHFEHKLFLSATPHNGYSESFTALLELLDNQRFARGVKPDHEQLNAVMIRRLKTELPRRWNGSSRFPVREITPLRVPYTQQEREAHQLLQEYGQSRIKASGDNVGRYATEFVLKLLKKRLFSSPEAFYLTLEQHQRTLGEKQRHTSVTKRPGEGILRARVERLEEESDSDESLDEATAEALDTAAPLFHEPTAQEQSLLKRLLTWADDTRRRPDSKAQELIDWLHRTIKPGGKWSNERVIIFTEYRATQNWLYGLLVREGFVEQGPDGEARLQTLYGGMDTKTREMIKAAFQADPADSSVRILLATDAASEGIDLQNHCSHLIHYEIPWNPNRLEQRNGRIDRHGQRAAVVNIYHFVSSLYDQRSMSTLKREQLDDDLEFLMQAVRKIETIREDLGNVGPVIATQVEEAMLGRRRTLDTSEAEKKSPSKRLLAFQRKQREKIEAHIRQLYEQLQEGKRELGLTPENIQAVVETALELAHLPALQKRILEDSHGKYPPIEVFDVPDLPGSWARCTEGLYHPHNTQQRRPIVFDHTLAQGRDDVVLAHLNHRLVTMSLRLLRAEVWASGEQSKLHRVTARMVPSVTMDVPAVIAYARLLVLGGDKQRLHEELITAGGYLREGRFVHMRETQLKEALAAAQNYPVSENMQHQLAAQWDHHREPLVKALEERMNERMKSLQKKLSDRENKEQRDITSILMELKKNIAEELGHLAELEQPGMRQLSLTGFSAEEHQQLRRDISALEAREKQIDDEIRQETERIQQRFADPQPRVFPVAITYLVPAHLAR</sequence>
<dbReference type="SMART" id="SM00490">
    <property type="entry name" value="HELICc"/>
    <property type="match status" value="1"/>
</dbReference>
<keyword evidence="5" id="KW-0175">Coiled coil</keyword>
<dbReference type="EMBL" id="BNJG01000002">
    <property type="protein sequence ID" value="GHO56053.1"/>
    <property type="molecule type" value="Genomic_DNA"/>
</dbReference>
<dbReference type="SMART" id="SM00487">
    <property type="entry name" value="DEXDc"/>
    <property type="match status" value="1"/>
</dbReference>
<feature type="domain" description="Helicase C-terminal" evidence="7">
    <location>
        <begin position="502"/>
        <end position="671"/>
    </location>
</feature>
<evidence type="ECO:0000256" key="4">
    <source>
        <dbReference type="ARBA" id="ARBA00022840"/>
    </source>
</evidence>
<evidence type="ECO:0000259" key="6">
    <source>
        <dbReference type="PROSITE" id="PS51192"/>
    </source>
</evidence>
<reference evidence="8 9" key="1">
    <citation type="journal article" date="2021" name="Int. J. Syst. Evol. Microbiol.">
        <title>Reticulibacter mediterranei gen. nov., sp. nov., within the new family Reticulibacteraceae fam. nov., and Ktedonospora formicarum gen. nov., sp. nov., Ktedonobacter robiniae sp. nov., Dictyobacter formicarum sp. nov. and Dictyobacter arantiisoli sp. nov., belonging to the class Ktedonobacteria.</title>
        <authorList>
            <person name="Yabe S."/>
            <person name="Zheng Y."/>
            <person name="Wang C.M."/>
            <person name="Sakai Y."/>
            <person name="Abe K."/>
            <person name="Yokota A."/>
            <person name="Donadio S."/>
            <person name="Cavaletti L."/>
            <person name="Monciardini P."/>
        </authorList>
    </citation>
    <scope>NUCLEOTIDE SEQUENCE [LARGE SCALE GENOMIC DNA]</scope>
    <source>
        <strain evidence="8 9">SOSP1-30</strain>
    </source>
</reference>
<evidence type="ECO:0000256" key="2">
    <source>
        <dbReference type="ARBA" id="ARBA00022801"/>
    </source>
</evidence>
<dbReference type="CDD" id="cd18011">
    <property type="entry name" value="DEXDc_RapA"/>
    <property type="match status" value="1"/>
</dbReference>
<keyword evidence="4" id="KW-0067">ATP-binding</keyword>
<protein>
    <submittedName>
        <fullName evidence="8">Helicase SNF2 family protein</fullName>
    </submittedName>
</protein>
<dbReference type="Pfam" id="PF00176">
    <property type="entry name" value="SNF2-rel_dom"/>
    <property type="match status" value="1"/>
</dbReference>
<dbReference type="InterPro" id="IPR038718">
    <property type="entry name" value="SNF2-like_sf"/>
</dbReference>
<comment type="caution">
    <text evidence="8">The sequence shown here is derived from an EMBL/GenBank/DDBJ whole genome shotgun (WGS) entry which is preliminary data.</text>
</comment>
<name>A0ABQ3UTD1_9CHLR</name>
<evidence type="ECO:0000313" key="8">
    <source>
        <dbReference type="EMBL" id="GHO56053.1"/>
    </source>
</evidence>
<dbReference type="InterPro" id="IPR057342">
    <property type="entry name" value="DEXDc_RapA"/>
</dbReference>
<dbReference type="CDD" id="cd18793">
    <property type="entry name" value="SF2_C_SNF"/>
    <property type="match status" value="1"/>
</dbReference>
<dbReference type="GO" id="GO:0004386">
    <property type="term" value="F:helicase activity"/>
    <property type="evidence" value="ECO:0007669"/>
    <property type="project" value="UniProtKB-KW"/>
</dbReference>
<evidence type="ECO:0000256" key="5">
    <source>
        <dbReference type="SAM" id="Coils"/>
    </source>
</evidence>
<dbReference type="InterPro" id="IPR014001">
    <property type="entry name" value="Helicase_ATP-bd"/>
</dbReference>
<dbReference type="Pfam" id="PF00271">
    <property type="entry name" value="Helicase_C"/>
    <property type="match status" value="1"/>
</dbReference>
<evidence type="ECO:0000313" key="9">
    <source>
        <dbReference type="Proteomes" id="UP000654345"/>
    </source>
</evidence>
<evidence type="ECO:0000256" key="3">
    <source>
        <dbReference type="ARBA" id="ARBA00022806"/>
    </source>
</evidence>
<dbReference type="PANTHER" id="PTHR45766:SF6">
    <property type="entry name" value="SWI_SNF-RELATED MATRIX-ASSOCIATED ACTIN-DEPENDENT REGULATOR OF CHROMATIN SUBFAMILY A-LIKE PROTEIN 1"/>
    <property type="match status" value="1"/>
</dbReference>
<dbReference type="SUPFAM" id="SSF52540">
    <property type="entry name" value="P-loop containing nucleoside triphosphate hydrolases"/>
    <property type="match status" value="1"/>
</dbReference>
<evidence type="ECO:0000259" key="7">
    <source>
        <dbReference type="PROSITE" id="PS51194"/>
    </source>
</evidence>